<keyword evidence="4 9" id="KW-0349">Heme</keyword>
<comment type="cofactor">
    <cofactor evidence="1 9">
        <name>heme</name>
        <dbReference type="ChEBI" id="CHEBI:30413"/>
    </cofactor>
</comment>
<dbReference type="Gene3D" id="1.10.630.10">
    <property type="entry name" value="Cytochrome P450"/>
    <property type="match status" value="1"/>
</dbReference>
<evidence type="ECO:0000256" key="4">
    <source>
        <dbReference type="ARBA" id="ARBA00022617"/>
    </source>
</evidence>
<evidence type="ECO:0000256" key="7">
    <source>
        <dbReference type="ARBA" id="ARBA00023004"/>
    </source>
</evidence>
<dbReference type="STRING" id="703135.A0A2A9NQ42"/>
<comment type="similarity">
    <text evidence="3 10">Belongs to the cytochrome P450 family.</text>
</comment>
<proteinExistence type="inferred from homology"/>
<keyword evidence="8 10" id="KW-0503">Monooxygenase</keyword>
<dbReference type="GO" id="GO:0004497">
    <property type="term" value="F:monooxygenase activity"/>
    <property type="evidence" value="ECO:0007669"/>
    <property type="project" value="UniProtKB-KW"/>
</dbReference>
<name>A0A2A9NQ42_9AGAR</name>
<dbReference type="InterPro" id="IPR050364">
    <property type="entry name" value="Cytochrome_P450_fung"/>
</dbReference>
<dbReference type="InterPro" id="IPR001128">
    <property type="entry name" value="Cyt_P450"/>
</dbReference>
<dbReference type="OrthoDB" id="2789670at2759"/>
<keyword evidence="12" id="KW-1185">Reference proteome</keyword>
<dbReference type="InterPro" id="IPR017972">
    <property type="entry name" value="Cyt_P450_CS"/>
</dbReference>
<evidence type="ECO:0000256" key="8">
    <source>
        <dbReference type="ARBA" id="ARBA00023033"/>
    </source>
</evidence>
<comment type="pathway">
    <text evidence="2">Secondary metabolite biosynthesis.</text>
</comment>
<dbReference type="Pfam" id="PF00067">
    <property type="entry name" value="p450"/>
    <property type="match status" value="1"/>
</dbReference>
<dbReference type="CDD" id="cd11065">
    <property type="entry name" value="CYP64-like"/>
    <property type="match status" value="1"/>
</dbReference>
<gene>
    <name evidence="11" type="ORF">AMATHDRAFT_145202</name>
</gene>
<evidence type="ECO:0000256" key="3">
    <source>
        <dbReference type="ARBA" id="ARBA00010617"/>
    </source>
</evidence>
<dbReference type="PANTHER" id="PTHR46300">
    <property type="entry name" value="P450, PUTATIVE (EUROFUNG)-RELATED-RELATED"/>
    <property type="match status" value="1"/>
</dbReference>
<evidence type="ECO:0000256" key="1">
    <source>
        <dbReference type="ARBA" id="ARBA00001971"/>
    </source>
</evidence>
<evidence type="ECO:0000256" key="6">
    <source>
        <dbReference type="ARBA" id="ARBA00023002"/>
    </source>
</evidence>
<dbReference type="AlphaFoldDB" id="A0A2A9NQ42"/>
<dbReference type="SUPFAM" id="SSF48264">
    <property type="entry name" value="Cytochrome P450"/>
    <property type="match status" value="1"/>
</dbReference>
<dbReference type="GO" id="GO:0020037">
    <property type="term" value="F:heme binding"/>
    <property type="evidence" value="ECO:0007669"/>
    <property type="project" value="InterPro"/>
</dbReference>
<dbReference type="GO" id="GO:0005506">
    <property type="term" value="F:iron ion binding"/>
    <property type="evidence" value="ECO:0007669"/>
    <property type="project" value="InterPro"/>
</dbReference>
<dbReference type="GO" id="GO:0016705">
    <property type="term" value="F:oxidoreductase activity, acting on paired donors, with incorporation or reduction of molecular oxygen"/>
    <property type="evidence" value="ECO:0007669"/>
    <property type="project" value="InterPro"/>
</dbReference>
<dbReference type="Proteomes" id="UP000242287">
    <property type="component" value="Unassembled WGS sequence"/>
</dbReference>
<dbReference type="EMBL" id="KZ302005">
    <property type="protein sequence ID" value="PFH50357.1"/>
    <property type="molecule type" value="Genomic_DNA"/>
</dbReference>
<accession>A0A2A9NQ42</accession>
<evidence type="ECO:0000256" key="10">
    <source>
        <dbReference type="RuleBase" id="RU000461"/>
    </source>
</evidence>
<evidence type="ECO:0000256" key="2">
    <source>
        <dbReference type="ARBA" id="ARBA00005179"/>
    </source>
</evidence>
<feature type="binding site" description="axial binding residue" evidence="9">
    <location>
        <position position="432"/>
    </location>
    <ligand>
        <name>heme</name>
        <dbReference type="ChEBI" id="CHEBI:30413"/>
    </ligand>
    <ligandPart>
        <name>Fe</name>
        <dbReference type="ChEBI" id="CHEBI:18248"/>
    </ligandPart>
</feature>
<evidence type="ECO:0000313" key="11">
    <source>
        <dbReference type="EMBL" id="PFH50357.1"/>
    </source>
</evidence>
<dbReference type="PANTHER" id="PTHR46300:SF7">
    <property type="entry name" value="P450, PUTATIVE (EUROFUNG)-RELATED"/>
    <property type="match status" value="1"/>
</dbReference>
<keyword evidence="5 9" id="KW-0479">Metal-binding</keyword>
<evidence type="ECO:0008006" key="13">
    <source>
        <dbReference type="Google" id="ProtNLM"/>
    </source>
</evidence>
<organism evidence="11 12">
    <name type="scientific">Amanita thiersii Skay4041</name>
    <dbReference type="NCBI Taxonomy" id="703135"/>
    <lineage>
        <taxon>Eukaryota</taxon>
        <taxon>Fungi</taxon>
        <taxon>Dikarya</taxon>
        <taxon>Basidiomycota</taxon>
        <taxon>Agaricomycotina</taxon>
        <taxon>Agaricomycetes</taxon>
        <taxon>Agaricomycetidae</taxon>
        <taxon>Agaricales</taxon>
        <taxon>Pluteineae</taxon>
        <taxon>Amanitaceae</taxon>
        <taxon>Amanita</taxon>
    </lineage>
</organism>
<dbReference type="InterPro" id="IPR002401">
    <property type="entry name" value="Cyt_P450_E_grp-I"/>
</dbReference>
<evidence type="ECO:0000256" key="5">
    <source>
        <dbReference type="ARBA" id="ARBA00022723"/>
    </source>
</evidence>
<protein>
    <recommendedName>
        <fullName evidence="13">Cytochrome P450</fullName>
    </recommendedName>
</protein>
<dbReference type="PRINTS" id="PR00463">
    <property type="entry name" value="EP450I"/>
</dbReference>
<dbReference type="InterPro" id="IPR036396">
    <property type="entry name" value="Cyt_P450_sf"/>
</dbReference>
<reference evidence="11 12" key="1">
    <citation type="submission" date="2014-02" db="EMBL/GenBank/DDBJ databases">
        <title>Transposable element dynamics among asymbiotic and ectomycorrhizal Amanita fungi.</title>
        <authorList>
            <consortium name="DOE Joint Genome Institute"/>
            <person name="Hess J."/>
            <person name="Skrede I."/>
            <person name="Wolfe B."/>
            <person name="LaButti K."/>
            <person name="Ohm R.A."/>
            <person name="Grigoriev I.V."/>
            <person name="Pringle A."/>
        </authorList>
    </citation>
    <scope>NUCLEOTIDE SEQUENCE [LARGE SCALE GENOMIC DNA]</scope>
    <source>
        <strain evidence="11 12">SKay4041</strain>
    </source>
</reference>
<dbReference type="PROSITE" id="PS00086">
    <property type="entry name" value="CYTOCHROME_P450"/>
    <property type="match status" value="1"/>
</dbReference>
<evidence type="ECO:0000256" key="9">
    <source>
        <dbReference type="PIRSR" id="PIRSR602401-1"/>
    </source>
</evidence>
<keyword evidence="6 10" id="KW-0560">Oxidoreductase</keyword>
<sequence>MLSLWITLPIIFVILALARRLYLSSRSRYPPGPKPFPLIGNALQVPTEHPEERFAEWGSRYGDIVYIRLFQQPIVILNNLQAARDILEKRGSIYSDRPRFVLFSELMGWASASTHVRYGPRFRKHRRFVNLTFNQRASLRLYPLQVQEAHTLIDGLIRSPELYIQHFRRFAAATILKITYGRQITSVDDPFVLLAERAGTLTVESGSPAATLVDYFPIIKHIPTWAPFAGFKRRALETRKAVETMMNVPFEIVKKDMRKGHAIPSYTSALLEAHRNTDGEVDPEDEEDIKGSAGTLYAAAEDTTVAVLETFMLASTRHPEILVKAQEEMDRVVGLERLPDLGDRASLPYLDCIINEVLRWNPPVPLGLPHRLMEDDTYRGYFIPEGTNVLANIRAILHDCPQPLEFKPERYMVENDLPKPRDVVFGFGRRICPGRHFADNAIYTVISYIVATLRINRVKDEDGNEVIPPAKFTNGFVRHCQPFPCKISPRSEKIQELLRQGSP</sequence>
<evidence type="ECO:0000313" key="12">
    <source>
        <dbReference type="Proteomes" id="UP000242287"/>
    </source>
</evidence>
<keyword evidence="7 9" id="KW-0408">Iron</keyword>